<keyword evidence="1" id="KW-0472">Membrane</keyword>
<name>A0A9Q4KVM2_9EURY</name>
<reference evidence="2" key="1">
    <citation type="submission" date="2022-01" db="EMBL/GenBank/DDBJ databases">
        <title>Draft genome of Methanogenium marinum DSM 15558.</title>
        <authorList>
            <person name="Chen S.-C."/>
            <person name="You Y.-T."/>
        </authorList>
    </citation>
    <scope>NUCLEOTIDE SEQUENCE</scope>
    <source>
        <strain evidence="2">DSM 15558</strain>
    </source>
</reference>
<comment type="caution">
    <text evidence="2">The sequence shown here is derived from an EMBL/GenBank/DDBJ whole genome shotgun (WGS) entry which is preliminary data.</text>
</comment>
<evidence type="ECO:0000313" key="2">
    <source>
        <dbReference type="EMBL" id="MDE4908445.1"/>
    </source>
</evidence>
<feature type="transmembrane region" description="Helical" evidence="1">
    <location>
        <begin position="15"/>
        <end position="34"/>
    </location>
</feature>
<dbReference type="RefSeq" id="WP_274925073.1">
    <property type="nucleotide sequence ID" value="NZ_JAKELO010000002.1"/>
</dbReference>
<organism evidence="2 3">
    <name type="scientific">Methanogenium marinum</name>
    <dbReference type="NCBI Taxonomy" id="348610"/>
    <lineage>
        <taxon>Archaea</taxon>
        <taxon>Methanobacteriati</taxon>
        <taxon>Methanobacteriota</taxon>
        <taxon>Stenosarchaea group</taxon>
        <taxon>Methanomicrobia</taxon>
        <taxon>Methanomicrobiales</taxon>
        <taxon>Methanomicrobiaceae</taxon>
        <taxon>Methanogenium</taxon>
    </lineage>
</organism>
<keyword evidence="1" id="KW-0812">Transmembrane</keyword>
<proteinExistence type="predicted"/>
<dbReference type="Proteomes" id="UP001143747">
    <property type="component" value="Unassembled WGS sequence"/>
</dbReference>
<evidence type="ECO:0000256" key="1">
    <source>
        <dbReference type="SAM" id="Phobius"/>
    </source>
</evidence>
<dbReference type="EMBL" id="JAKELO010000002">
    <property type="protein sequence ID" value="MDE4908445.1"/>
    <property type="molecule type" value="Genomic_DNA"/>
</dbReference>
<keyword evidence="1" id="KW-1133">Transmembrane helix</keyword>
<accession>A0A9Q4KVM2</accession>
<keyword evidence="3" id="KW-1185">Reference proteome</keyword>
<gene>
    <name evidence="2" type="ORF">L0665_07440</name>
</gene>
<dbReference type="AlphaFoldDB" id="A0A9Q4KVM2"/>
<feature type="transmembrane region" description="Helical" evidence="1">
    <location>
        <begin position="111"/>
        <end position="129"/>
    </location>
</feature>
<evidence type="ECO:0000313" key="3">
    <source>
        <dbReference type="Proteomes" id="UP001143747"/>
    </source>
</evidence>
<protein>
    <submittedName>
        <fullName evidence="2">Uncharacterized protein</fullName>
    </submittedName>
</protein>
<feature type="transmembrane region" description="Helical" evidence="1">
    <location>
        <begin position="171"/>
        <end position="188"/>
    </location>
</feature>
<feature type="transmembrane region" description="Helical" evidence="1">
    <location>
        <begin position="64"/>
        <end position="90"/>
    </location>
</feature>
<sequence length="214" mass="23343">MTYTGKEWTAADCNIPGLIAGICLIGLPFIGYWWSVRFGDGAFVLEVSPFTLGMYGFGKEFFSPLLTAVNTAILISIVLFGALLFIGSVLRCSRQYRQQSDQLVGMAAKKPIWLVLFFVFSIVISGFGIEYSLRESGVSISLPVITGDAVGSITASGTTVQVPVSLSLNATFWYAVVFAIIAAYAWIYQKRRYYGDPDEVFLAETDESGGSEQT</sequence>